<evidence type="ECO:0000313" key="3">
    <source>
        <dbReference type="Proteomes" id="UP000245464"/>
    </source>
</evidence>
<dbReference type="KEGG" id="ptrr:90957099"/>
<feature type="chain" id="PRO_5032407477" evidence="1">
    <location>
        <begin position="18"/>
        <end position="55"/>
    </location>
</feature>
<accession>A0A834VPQ9</accession>
<organism evidence="2 3">
    <name type="scientific">Pyrenophora tritici-repentis</name>
    <dbReference type="NCBI Taxonomy" id="45151"/>
    <lineage>
        <taxon>Eukaryota</taxon>
        <taxon>Fungi</taxon>
        <taxon>Dikarya</taxon>
        <taxon>Ascomycota</taxon>
        <taxon>Pezizomycotina</taxon>
        <taxon>Dothideomycetes</taxon>
        <taxon>Pleosporomycetidae</taxon>
        <taxon>Pleosporales</taxon>
        <taxon>Pleosporineae</taxon>
        <taxon>Pleosporaceae</taxon>
        <taxon>Pyrenophora</taxon>
    </lineage>
</organism>
<dbReference type="GeneID" id="90957099"/>
<proteinExistence type="predicted"/>
<protein>
    <submittedName>
        <fullName evidence="2">Uncharacterized protein</fullName>
    </submittedName>
</protein>
<reference evidence="2" key="1">
    <citation type="journal article" date="2018" name="BMC Genomics">
        <title>Comparative genomics of the wheat fungal pathogen Pyrenophora tritici-repentis reveals chromosomal variations and genome plasticity.</title>
        <authorList>
            <person name="Moolhuijzen P."/>
            <person name="See P.T."/>
            <person name="Hane J.K."/>
            <person name="Shi G."/>
            <person name="Liu Z."/>
            <person name="Oliver R.P."/>
            <person name="Moffat C.S."/>
        </authorList>
    </citation>
    <scope>NUCLEOTIDE SEQUENCE [LARGE SCALE GENOMIC DNA]</scope>
    <source>
        <strain evidence="2">M4</strain>
    </source>
</reference>
<evidence type="ECO:0000256" key="1">
    <source>
        <dbReference type="SAM" id="SignalP"/>
    </source>
</evidence>
<dbReference type="EMBL" id="NQIK02000006">
    <property type="protein sequence ID" value="KAF7569542.1"/>
    <property type="molecule type" value="Genomic_DNA"/>
</dbReference>
<keyword evidence="1" id="KW-0732">Signal</keyword>
<feature type="signal peptide" evidence="1">
    <location>
        <begin position="1"/>
        <end position="17"/>
    </location>
</feature>
<comment type="caution">
    <text evidence="2">The sequence shown here is derived from an EMBL/GenBank/DDBJ whole genome shotgun (WGS) entry which is preliminary data.</text>
</comment>
<sequence length="55" mass="6361">MVMFWSFSFLLLLLAHALRRRSSGMRESTDCSKYRTAFATFLTWSKVQGPLKGET</sequence>
<dbReference type="Proteomes" id="UP000245464">
    <property type="component" value="Chromosome 6"/>
</dbReference>
<dbReference type="AlphaFoldDB" id="A0A834VPQ9"/>
<name>A0A834VPQ9_9PLEO</name>
<dbReference type="RefSeq" id="XP_065961559.1">
    <property type="nucleotide sequence ID" value="XM_066108374.1"/>
</dbReference>
<gene>
    <name evidence="2" type="ORF">PtrM4_119570</name>
</gene>
<evidence type="ECO:0000313" key="2">
    <source>
        <dbReference type="EMBL" id="KAF7569542.1"/>
    </source>
</evidence>